<reference evidence="1" key="1">
    <citation type="submission" date="2021-11" db="EMBL/GenBank/DDBJ databases">
        <title>Description of novel Flavobacterium species.</title>
        <authorList>
            <person name="Saticioglu I.B."/>
            <person name="Ay H."/>
            <person name="Altun S."/>
            <person name="Duman M."/>
        </authorList>
    </citation>
    <scope>NUCLEOTIDE SEQUENCE</scope>
    <source>
        <strain evidence="1">F-126</strain>
    </source>
</reference>
<comment type="caution">
    <text evidence="1">The sequence shown here is derived from an EMBL/GenBank/DDBJ whole genome shotgun (WGS) entry which is preliminary data.</text>
</comment>
<sequence>MENTIKNMEILKKVFDNISNSQLLSDDAKAIVKAFIANEVEFLDNNPITGVEMISIERERQINELGWTKEVQEQHPEWYATNELADAAICYLVDPDQRDSAPFPWPWDEKTFKPTPEDRIRELVKAGALTAAQIDYEILKLQQNHG</sequence>
<dbReference type="EMBL" id="JAJJMN010000001">
    <property type="protein sequence ID" value="MCC9016949.1"/>
    <property type="molecule type" value="Genomic_DNA"/>
</dbReference>
<accession>A0ABS8LWJ9</accession>
<proteinExistence type="predicted"/>
<protein>
    <recommendedName>
        <fullName evidence="3">Phage ABA sandwich domain-containing protein</fullName>
    </recommendedName>
</protein>
<gene>
    <name evidence="1" type="ORF">LNQ34_04095</name>
</gene>
<dbReference type="Proteomes" id="UP001430700">
    <property type="component" value="Unassembled WGS sequence"/>
</dbReference>
<evidence type="ECO:0008006" key="3">
    <source>
        <dbReference type="Google" id="ProtNLM"/>
    </source>
</evidence>
<dbReference type="RefSeq" id="WP_229998743.1">
    <property type="nucleotide sequence ID" value="NZ_JAJJMN010000001.1"/>
</dbReference>
<keyword evidence="2" id="KW-1185">Reference proteome</keyword>
<name>A0ABS8LWJ9_9FLAO</name>
<evidence type="ECO:0000313" key="2">
    <source>
        <dbReference type="Proteomes" id="UP001430700"/>
    </source>
</evidence>
<organism evidence="1 2">
    <name type="scientific">Flavobacterium lipolyticum</name>
    <dbReference type="NCBI Taxonomy" id="2893754"/>
    <lineage>
        <taxon>Bacteria</taxon>
        <taxon>Pseudomonadati</taxon>
        <taxon>Bacteroidota</taxon>
        <taxon>Flavobacteriia</taxon>
        <taxon>Flavobacteriales</taxon>
        <taxon>Flavobacteriaceae</taxon>
        <taxon>Flavobacterium</taxon>
    </lineage>
</organism>
<evidence type="ECO:0000313" key="1">
    <source>
        <dbReference type="EMBL" id="MCC9016949.1"/>
    </source>
</evidence>